<dbReference type="OrthoDB" id="370747at2"/>
<dbReference type="SUPFAM" id="SSF63380">
    <property type="entry name" value="Riboflavin synthase domain-like"/>
    <property type="match status" value="1"/>
</dbReference>
<accession>A0A418XFP2</accession>
<dbReference type="InterPro" id="IPR017927">
    <property type="entry name" value="FAD-bd_FR_type"/>
</dbReference>
<dbReference type="PROSITE" id="PS51384">
    <property type="entry name" value="FAD_FR"/>
    <property type="match status" value="1"/>
</dbReference>
<dbReference type="RefSeq" id="WP_147373949.1">
    <property type="nucleotide sequence ID" value="NZ_QYUP01000151.1"/>
</dbReference>
<dbReference type="Gene3D" id="2.40.30.10">
    <property type="entry name" value="Translation factors"/>
    <property type="match status" value="1"/>
</dbReference>
<dbReference type="GO" id="GO:0051537">
    <property type="term" value="F:2 iron, 2 sulfur cluster binding"/>
    <property type="evidence" value="ECO:0007669"/>
    <property type="project" value="UniProtKB-KW"/>
</dbReference>
<dbReference type="PANTHER" id="PTHR47354">
    <property type="entry name" value="NADH OXIDOREDUCTASE HCR"/>
    <property type="match status" value="1"/>
</dbReference>
<feature type="domain" description="FAD-binding FR-type" evidence="6">
    <location>
        <begin position="24"/>
        <end position="125"/>
    </location>
</feature>
<keyword evidence="8" id="KW-1185">Reference proteome</keyword>
<dbReference type="PRINTS" id="PR00409">
    <property type="entry name" value="PHDIOXRDTASE"/>
</dbReference>
<protein>
    <submittedName>
        <fullName evidence="7">Oxidoreductase</fullName>
    </submittedName>
</protein>
<dbReference type="GO" id="GO:0046872">
    <property type="term" value="F:metal ion binding"/>
    <property type="evidence" value="ECO:0007669"/>
    <property type="project" value="UniProtKB-KW"/>
</dbReference>
<dbReference type="EMBL" id="QYUP01000151">
    <property type="protein sequence ID" value="RJG11281.1"/>
    <property type="molecule type" value="Genomic_DNA"/>
</dbReference>
<dbReference type="InterPro" id="IPR050415">
    <property type="entry name" value="MRET"/>
</dbReference>
<dbReference type="SUPFAM" id="SSF52343">
    <property type="entry name" value="Ferredoxin reductase-like, C-terminal NADP-linked domain"/>
    <property type="match status" value="1"/>
</dbReference>
<keyword evidence="1" id="KW-0285">Flavoprotein</keyword>
<evidence type="ECO:0000256" key="5">
    <source>
        <dbReference type="ARBA" id="ARBA00023014"/>
    </source>
</evidence>
<dbReference type="InterPro" id="IPR017938">
    <property type="entry name" value="Riboflavin_synthase-like_b-brl"/>
</dbReference>
<keyword evidence="2" id="KW-0001">2Fe-2S</keyword>
<evidence type="ECO:0000256" key="2">
    <source>
        <dbReference type="ARBA" id="ARBA00022714"/>
    </source>
</evidence>
<evidence type="ECO:0000313" key="7">
    <source>
        <dbReference type="EMBL" id="RJG11281.1"/>
    </source>
</evidence>
<dbReference type="GO" id="GO:0016491">
    <property type="term" value="F:oxidoreductase activity"/>
    <property type="evidence" value="ECO:0007669"/>
    <property type="project" value="InterPro"/>
</dbReference>
<comment type="caution">
    <text evidence="7">The sequence shown here is derived from an EMBL/GenBank/DDBJ whole genome shotgun (WGS) entry which is preliminary data.</text>
</comment>
<dbReference type="AlphaFoldDB" id="A0A418XFP2"/>
<reference evidence="7 8" key="1">
    <citation type="submission" date="2018-09" db="EMBL/GenBank/DDBJ databases">
        <authorList>
            <person name="Zhu H."/>
        </authorList>
    </citation>
    <scope>NUCLEOTIDE SEQUENCE [LARGE SCALE GENOMIC DNA]</scope>
    <source>
        <strain evidence="7 8">K1S02-61</strain>
    </source>
</reference>
<organism evidence="7 8">
    <name type="scientific">Massilia cavernae</name>
    <dbReference type="NCBI Taxonomy" id="2320864"/>
    <lineage>
        <taxon>Bacteria</taxon>
        <taxon>Pseudomonadati</taxon>
        <taxon>Pseudomonadota</taxon>
        <taxon>Betaproteobacteria</taxon>
        <taxon>Burkholderiales</taxon>
        <taxon>Oxalobacteraceae</taxon>
        <taxon>Telluria group</taxon>
        <taxon>Massilia</taxon>
    </lineage>
</organism>
<gene>
    <name evidence="7" type="ORF">D3872_20680</name>
</gene>
<dbReference type="CDD" id="cd06185">
    <property type="entry name" value="PDR_like"/>
    <property type="match status" value="1"/>
</dbReference>
<keyword evidence="4" id="KW-0408">Iron</keyword>
<dbReference type="Gene3D" id="3.40.50.80">
    <property type="entry name" value="Nucleotide-binding domain of ferredoxin-NADP reductase (FNR) module"/>
    <property type="match status" value="1"/>
</dbReference>
<name>A0A418XFP2_9BURK</name>
<dbReference type="PANTHER" id="PTHR47354:SF1">
    <property type="entry name" value="CARNITINE MONOOXYGENASE REDUCTASE SUBUNIT"/>
    <property type="match status" value="1"/>
</dbReference>
<evidence type="ECO:0000256" key="1">
    <source>
        <dbReference type="ARBA" id="ARBA00022630"/>
    </source>
</evidence>
<keyword evidence="3" id="KW-0479">Metal-binding</keyword>
<proteinExistence type="predicted"/>
<evidence type="ECO:0000313" key="8">
    <source>
        <dbReference type="Proteomes" id="UP000284006"/>
    </source>
</evidence>
<sequence>MRNFCQRLVFRLRHRSARRADTPGGRMLVRVARRWQDSGDTVLFDLVPLAGGALPPFGAGAHIELELLGQTARFALCNAPGDTQRYLIAVPCKHNGCAVSRGLHQLVRAGDVLQAGLPASGFELARPARFSVLIAGDVGIASLLGVAAQLAGSGAAFVLHYRGRSARDMAFLQYLSQCPYAARVSLHFSDGPPSQLLDIDGVLAGPEPGKHLYLSGPDSFVGVVADAASALGWRDSEVHCAPAGRVPGRTPVPETALAGDEARFCARQEEEFAALVADGVIVPVGPQRQAR</sequence>
<evidence type="ECO:0000256" key="4">
    <source>
        <dbReference type="ARBA" id="ARBA00023004"/>
    </source>
</evidence>
<dbReference type="InterPro" id="IPR039261">
    <property type="entry name" value="FNR_nucleotide-bd"/>
</dbReference>
<evidence type="ECO:0000256" key="3">
    <source>
        <dbReference type="ARBA" id="ARBA00022723"/>
    </source>
</evidence>
<evidence type="ECO:0000259" key="6">
    <source>
        <dbReference type="PROSITE" id="PS51384"/>
    </source>
</evidence>
<dbReference type="Proteomes" id="UP000284006">
    <property type="component" value="Unassembled WGS sequence"/>
</dbReference>
<keyword evidence="5" id="KW-0411">Iron-sulfur</keyword>